<name>A0ABR1S7R4_9PEZI</name>
<organism evidence="2 3">
    <name type="scientific">Apiospora marii</name>
    <dbReference type="NCBI Taxonomy" id="335849"/>
    <lineage>
        <taxon>Eukaryota</taxon>
        <taxon>Fungi</taxon>
        <taxon>Dikarya</taxon>
        <taxon>Ascomycota</taxon>
        <taxon>Pezizomycotina</taxon>
        <taxon>Sordariomycetes</taxon>
        <taxon>Xylariomycetidae</taxon>
        <taxon>Amphisphaeriales</taxon>
        <taxon>Apiosporaceae</taxon>
        <taxon>Apiospora</taxon>
    </lineage>
</organism>
<gene>
    <name evidence="2" type="ORF">PG991_004949</name>
</gene>
<evidence type="ECO:0000313" key="3">
    <source>
        <dbReference type="Proteomes" id="UP001396898"/>
    </source>
</evidence>
<dbReference type="InterPro" id="IPR011009">
    <property type="entry name" value="Kinase-like_dom_sf"/>
</dbReference>
<keyword evidence="3" id="KW-1185">Reference proteome</keyword>
<dbReference type="Gene3D" id="3.90.1200.10">
    <property type="match status" value="1"/>
</dbReference>
<evidence type="ECO:0000313" key="2">
    <source>
        <dbReference type="EMBL" id="KAK8027893.1"/>
    </source>
</evidence>
<dbReference type="InterPro" id="IPR002575">
    <property type="entry name" value="Aminoglycoside_PTrfase"/>
</dbReference>
<feature type="domain" description="Aminoglycoside phosphotransferase" evidence="1">
    <location>
        <begin position="173"/>
        <end position="248"/>
    </location>
</feature>
<comment type="caution">
    <text evidence="2">The sequence shown here is derived from an EMBL/GenBank/DDBJ whole genome shotgun (WGS) entry which is preliminary data.</text>
</comment>
<evidence type="ECO:0000259" key="1">
    <source>
        <dbReference type="Pfam" id="PF01636"/>
    </source>
</evidence>
<reference evidence="2 3" key="1">
    <citation type="submission" date="2023-01" db="EMBL/GenBank/DDBJ databases">
        <title>Analysis of 21 Apiospora genomes using comparative genomics revels a genus with tremendous synthesis potential of carbohydrate active enzymes and secondary metabolites.</title>
        <authorList>
            <person name="Sorensen T."/>
        </authorList>
    </citation>
    <scope>NUCLEOTIDE SEQUENCE [LARGE SCALE GENOMIC DNA]</scope>
    <source>
        <strain evidence="2 3">CBS 20057</strain>
    </source>
</reference>
<accession>A0ABR1S7R4</accession>
<dbReference type="Pfam" id="PF01636">
    <property type="entry name" value="APH"/>
    <property type="match status" value="1"/>
</dbReference>
<protein>
    <recommendedName>
        <fullName evidence="1">Aminoglycoside phosphotransferase domain-containing protein</fullName>
    </recommendedName>
</protein>
<dbReference type="Proteomes" id="UP001396898">
    <property type="component" value="Unassembled WGS sequence"/>
</dbReference>
<dbReference type="EMBL" id="JAQQWI010000007">
    <property type="protein sequence ID" value="KAK8027893.1"/>
    <property type="molecule type" value="Genomic_DNA"/>
</dbReference>
<proteinExistence type="predicted"/>
<sequence length="263" mass="28883">MGSVTSPKAVPVPQDITAAWCSKFLLKKVKSATIVKQYHGTASKLIVSLTYGDGIAGPRSICVKGGFNADLMAQMPVVKFVIRREAEFYYYLVDLRLPRPYLCPTDIVNGQGIVVMEDMSADTELGSPLKVRIHDKSRLTGSDDLAANPYKSMVLALLSPAAFTDRFVEGSRPPIPAKLNDRERVIATFRTLWYDTSAGHSKFRCLIHGDPHAPSTFVRAGGLSGFLGWQGLCFGHPFHDLAYFLVGALIIADRCAHQRRALI</sequence>
<dbReference type="SUPFAM" id="SSF56112">
    <property type="entry name" value="Protein kinase-like (PK-like)"/>
    <property type="match status" value="1"/>
</dbReference>